<name>A0A1V2TG27_9NOCA</name>
<comment type="caution">
    <text evidence="1">The sequence shown here is derived from an EMBL/GenBank/DDBJ whole genome shotgun (WGS) entry which is preliminary data.</text>
</comment>
<reference evidence="1 2" key="1">
    <citation type="journal article" date="2016" name="Antonie Van Leeuwenhoek">
        <title>Nocardia donostiensis sp. nov., isolated from human respiratory specimens.</title>
        <authorList>
            <person name="Ercibengoa M."/>
            <person name="Bell M."/>
            <person name="Marimon J.M."/>
            <person name="Humrighouse B."/>
            <person name="Klenk H.P."/>
            <person name="Potter G."/>
            <person name="Perez-Trallero E."/>
        </authorList>
    </citation>
    <scope>NUCLEOTIDE SEQUENCE [LARGE SCALE GENOMIC DNA]</scope>
    <source>
        <strain evidence="1 2">X1655</strain>
    </source>
</reference>
<organism evidence="1 2">
    <name type="scientific">Nocardia donostiensis</name>
    <dbReference type="NCBI Taxonomy" id="1538463"/>
    <lineage>
        <taxon>Bacteria</taxon>
        <taxon>Bacillati</taxon>
        <taxon>Actinomycetota</taxon>
        <taxon>Actinomycetes</taxon>
        <taxon>Mycobacteriales</taxon>
        <taxon>Nocardiaceae</taxon>
        <taxon>Nocardia</taxon>
    </lineage>
</organism>
<protein>
    <submittedName>
        <fullName evidence="1">Uncharacterized protein</fullName>
    </submittedName>
</protein>
<evidence type="ECO:0000313" key="2">
    <source>
        <dbReference type="Proteomes" id="UP000188836"/>
    </source>
</evidence>
<dbReference type="EMBL" id="MUMY01000010">
    <property type="protein sequence ID" value="ONM48408.1"/>
    <property type="molecule type" value="Genomic_DNA"/>
</dbReference>
<dbReference type="OrthoDB" id="3431291at2"/>
<accession>A0A1V2TG27</accession>
<evidence type="ECO:0000313" key="1">
    <source>
        <dbReference type="EMBL" id="ONM48408.1"/>
    </source>
</evidence>
<sequence length="62" mass="6801">MDQVSALRRWTDCGALWRVVARRPGSVTIGLYTCTGGEEVDRIVSDDPAVLAYIGNRESSDD</sequence>
<keyword evidence="2" id="KW-1185">Reference proteome</keyword>
<dbReference type="AlphaFoldDB" id="A0A1V2TG27"/>
<proteinExistence type="predicted"/>
<gene>
    <name evidence="1" type="ORF">B0T46_13155</name>
</gene>
<dbReference type="Proteomes" id="UP000188836">
    <property type="component" value="Unassembled WGS sequence"/>
</dbReference>